<proteinExistence type="predicted"/>
<sequence length="13" mass="1625">MSFPVIWLLPFFK</sequence>
<organism evidence="1 2">
    <name type="scientific">Gossypium arboreum</name>
    <name type="common">Tree cotton</name>
    <name type="synonym">Gossypium nanking</name>
    <dbReference type="NCBI Taxonomy" id="29729"/>
    <lineage>
        <taxon>Eukaryota</taxon>
        <taxon>Viridiplantae</taxon>
        <taxon>Streptophyta</taxon>
        <taxon>Embryophyta</taxon>
        <taxon>Tracheophyta</taxon>
        <taxon>Spermatophyta</taxon>
        <taxon>Magnoliopsida</taxon>
        <taxon>eudicotyledons</taxon>
        <taxon>Gunneridae</taxon>
        <taxon>Pentapetalae</taxon>
        <taxon>rosids</taxon>
        <taxon>malvids</taxon>
        <taxon>Malvales</taxon>
        <taxon>Malvaceae</taxon>
        <taxon>Malvoideae</taxon>
        <taxon>Gossypium</taxon>
    </lineage>
</organism>
<evidence type="ECO:0000313" key="2">
    <source>
        <dbReference type="Proteomes" id="UP000032142"/>
    </source>
</evidence>
<reference evidence="2" key="1">
    <citation type="submission" date="2014-09" db="EMBL/GenBank/DDBJ databases">
        <authorList>
            <person name="Mudge J."/>
            <person name="Ramaraj T."/>
            <person name="Lindquist I.E."/>
            <person name="Bharti A.K."/>
            <person name="Sundararajan A."/>
            <person name="Cameron C.T."/>
            <person name="Woodward J.E."/>
            <person name="May G.D."/>
            <person name="Brubaker C."/>
            <person name="Broadhvest J."/>
            <person name="Wilkins T.A."/>
        </authorList>
    </citation>
    <scope>NUCLEOTIDE SEQUENCE</scope>
    <source>
        <strain evidence="2">cv. AKA8401</strain>
    </source>
</reference>
<dbReference type="Proteomes" id="UP000032142">
    <property type="component" value="Unassembled WGS sequence"/>
</dbReference>
<evidence type="ECO:0000313" key="1">
    <source>
        <dbReference type="EMBL" id="KHG17689.1"/>
    </source>
</evidence>
<keyword evidence="2" id="KW-1185">Reference proteome</keyword>
<gene>
    <name evidence="1" type="ORF">F383_23729</name>
</gene>
<accession>A0A0B0P0M3</accession>
<name>A0A0B0P0M3_GOSAR</name>
<protein>
    <submittedName>
        <fullName evidence="1">Uncharacterized protein</fullName>
    </submittedName>
</protein>
<dbReference type="EMBL" id="KN408809">
    <property type="protein sequence ID" value="KHG17689.1"/>
    <property type="molecule type" value="Genomic_DNA"/>
</dbReference>